<proteinExistence type="predicted"/>
<dbReference type="GO" id="GO:0003677">
    <property type="term" value="F:DNA binding"/>
    <property type="evidence" value="ECO:0007669"/>
    <property type="project" value="InterPro"/>
</dbReference>
<reference evidence="2" key="1">
    <citation type="submission" date="2018-06" db="EMBL/GenBank/DDBJ databases">
        <authorList>
            <person name="Zhirakovskaya E."/>
        </authorList>
    </citation>
    <scope>NUCLEOTIDE SEQUENCE</scope>
</reference>
<dbReference type="Pfam" id="PF01381">
    <property type="entry name" value="HTH_3"/>
    <property type="match status" value="1"/>
</dbReference>
<dbReference type="EMBL" id="UOGA01000180">
    <property type="protein sequence ID" value="VAX20566.1"/>
    <property type="molecule type" value="Genomic_DNA"/>
</dbReference>
<dbReference type="CDD" id="cd00093">
    <property type="entry name" value="HTH_XRE"/>
    <property type="match status" value="1"/>
</dbReference>
<protein>
    <recommendedName>
        <fullName evidence="1">HTH cro/C1-type domain-containing protein</fullName>
    </recommendedName>
</protein>
<organism evidence="2">
    <name type="scientific">hydrothermal vent metagenome</name>
    <dbReference type="NCBI Taxonomy" id="652676"/>
    <lineage>
        <taxon>unclassified sequences</taxon>
        <taxon>metagenomes</taxon>
        <taxon>ecological metagenomes</taxon>
    </lineage>
</organism>
<dbReference type="InterPro" id="IPR010982">
    <property type="entry name" value="Lambda_DNA-bd_dom_sf"/>
</dbReference>
<accession>A0A3B1BQH2</accession>
<dbReference type="SUPFAM" id="SSF47413">
    <property type="entry name" value="lambda repressor-like DNA-binding domains"/>
    <property type="match status" value="1"/>
</dbReference>
<dbReference type="Gene3D" id="1.10.260.40">
    <property type="entry name" value="lambda repressor-like DNA-binding domains"/>
    <property type="match status" value="1"/>
</dbReference>
<evidence type="ECO:0000313" key="2">
    <source>
        <dbReference type="EMBL" id="VAX20566.1"/>
    </source>
</evidence>
<dbReference type="SMART" id="SM00530">
    <property type="entry name" value="HTH_XRE"/>
    <property type="match status" value="1"/>
</dbReference>
<name>A0A3B1BQH2_9ZZZZ</name>
<dbReference type="PROSITE" id="PS50943">
    <property type="entry name" value="HTH_CROC1"/>
    <property type="match status" value="1"/>
</dbReference>
<dbReference type="AlphaFoldDB" id="A0A3B1BQH2"/>
<dbReference type="InterPro" id="IPR001387">
    <property type="entry name" value="Cro/C1-type_HTH"/>
</dbReference>
<gene>
    <name evidence="2" type="ORF">MNBD_NITROSPINAE04-2593</name>
</gene>
<sequence>MVAIKDFKSVKKKWLKDPKVKKEYNSLQSEFQIAEEIIKARARAHMTQVELAKKIGTKAPAISRLESPGYGRASIAALKKVANALNCDLKIKFVPKKG</sequence>
<feature type="domain" description="HTH cro/C1-type" evidence="1">
    <location>
        <begin position="37"/>
        <end position="92"/>
    </location>
</feature>
<evidence type="ECO:0000259" key="1">
    <source>
        <dbReference type="PROSITE" id="PS50943"/>
    </source>
</evidence>